<dbReference type="Proteomes" id="UP000184245">
    <property type="component" value="Unassembled WGS sequence"/>
</dbReference>
<evidence type="ECO:0000256" key="5">
    <source>
        <dbReference type="PIRSR" id="PIRSR613078-1"/>
    </source>
</evidence>
<dbReference type="PROSITE" id="PS00175">
    <property type="entry name" value="PG_MUTASE"/>
    <property type="match status" value="1"/>
</dbReference>
<dbReference type="InterPro" id="IPR005952">
    <property type="entry name" value="Phosphogly_mut1"/>
</dbReference>
<dbReference type="RefSeq" id="WP_072851031.1">
    <property type="nucleotide sequence ID" value="NZ_FQVI01000007.1"/>
</dbReference>
<evidence type="ECO:0000256" key="3">
    <source>
        <dbReference type="ARBA" id="ARBA00023152"/>
    </source>
</evidence>
<feature type="active site" description="Proton donor/acceptor" evidence="5">
    <location>
        <position position="81"/>
    </location>
</feature>
<dbReference type="EMBL" id="FQVI01000007">
    <property type="protein sequence ID" value="SHE86068.1"/>
    <property type="molecule type" value="Genomic_DNA"/>
</dbReference>
<evidence type="ECO:0000256" key="2">
    <source>
        <dbReference type="ARBA" id="ARBA00012028"/>
    </source>
</evidence>
<evidence type="ECO:0000256" key="7">
    <source>
        <dbReference type="PIRSR" id="PIRSR613078-3"/>
    </source>
</evidence>
<accession>A0A1M4WXY2</accession>
<keyword evidence="9" id="KW-1185">Reference proteome</keyword>
<sequence length="202" mass="23022">MKLYIVRHGETPWNVKFKLQGTSDIPLNEKGILAAEKTGEALQEVPFDICYTSPLQRAKETAGLILRGRDIPIIEDERIQEITFGVWEGRCCRPDAMEIPGEMLDNFFHHTERYQPPEGGERISDVVKRTRDFFLEMIHRSDYEEKTILIASHGCAVRALLQNVYPRGDDFWHGKVPPNCGVNIVEAHKGVAKLIVEDAVYC</sequence>
<dbReference type="GO" id="GO:0006096">
    <property type="term" value="P:glycolytic process"/>
    <property type="evidence" value="ECO:0007669"/>
    <property type="project" value="UniProtKB-KW"/>
</dbReference>
<dbReference type="STRING" id="1122155.SAMN02745158_01791"/>
<dbReference type="Gene3D" id="3.40.50.1240">
    <property type="entry name" value="Phosphoglycerate mutase-like"/>
    <property type="match status" value="1"/>
</dbReference>
<dbReference type="SMART" id="SM00855">
    <property type="entry name" value="PGAM"/>
    <property type="match status" value="1"/>
</dbReference>
<evidence type="ECO:0000256" key="6">
    <source>
        <dbReference type="PIRSR" id="PIRSR613078-2"/>
    </source>
</evidence>
<feature type="binding site" evidence="6">
    <location>
        <begin position="7"/>
        <end position="14"/>
    </location>
    <ligand>
        <name>substrate</name>
    </ligand>
</feature>
<dbReference type="InterPro" id="IPR013078">
    <property type="entry name" value="His_Pase_superF_clade-1"/>
</dbReference>
<proteinExistence type="inferred from homology"/>
<gene>
    <name evidence="8" type="ORF">SAMN02745158_01791</name>
</gene>
<dbReference type="PANTHER" id="PTHR11931">
    <property type="entry name" value="PHOSPHOGLYCERATE MUTASE"/>
    <property type="match status" value="1"/>
</dbReference>
<keyword evidence="3" id="KW-0324">Glycolysis</keyword>
<dbReference type="OrthoDB" id="9781415at2"/>
<dbReference type="InterPro" id="IPR001345">
    <property type="entry name" value="PG/BPGM_mutase_AS"/>
</dbReference>
<dbReference type="EC" id="5.4.2.11" evidence="2"/>
<feature type="active site" description="Tele-phosphohistidine intermediate" evidence="5">
    <location>
        <position position="8"/>
    </location>
</feature>
<dbReference type="CDD" id="cd07067">
    <property type="entry name" value="HP_PGM_like"/>
    <property type="match status" value="1"/>
</dbReference>
<evidence type="ECO:0000256" key="1">
    <source>
        <dbReference type="ARBA" id="ARBA00006717"/>
    </source>
</evidence>
<keyword evidence="4" id="KW-0413">Isomerase</keyword>
<reference evidence="8 9" key="1">
    <citation type="submission" date="2016-11" db="EMBL/GenBank/DDBJ databases">
        <authorList>
            <person name="Jaros S."/>
            <person name="Januszkiewicz K."/>
            <person name="Wedrychowicz H."/>
        </authorList>
    </citation>
    <scope>NUCLEOTIDE SEQUENCE [LARGE SCALE GENOMIC DNA]</scope>
    <source>
        <strain evidence="8 9">DSM 17459</strain>
    </source>
</reference>
<dbReference type="AlphaFoldDB" id="A0A1M4WXY2"/>
<evidence type="ECO:0000313" key="8">
    <source>
        <dbReference type="EMBL" id="SHE86068.1"/>
    </source>
</evidence>
<protein>
    <recommendedName>
        <fullName evidence="2">phosphoglycerate mutase (2,3-diphosphoglycerate-dependent)</fullName>
        <ecNumber evidence="2">5.4.2.11</ecNumber>
    </recommendedName>
</protein>
<organism evidence="8 9">
    <name type="scientific">Lactonifactor longoviformis DSM 17459</name>
    <dbReference type="NCBI Taxonomy" id="1122155"/>
    <lineage>
        <taxon>Bacteria</taxon>
        <taxon>Bacillati</taxon>
        <taxon>Bacillota</taxon>
        <taxon>Clostridia</taxon>
        <taxon>Eubacteriales</taxon>
        <taxon>Clostridiaceae</taxon>
        <taxon>Lactonifactor</taxon>
    </lineage>
</organism>
<evidence type="ECO:0000313" key="9">
    <source>
        <dbReference type="Proteomes" id="UP000184245"/>
    </source>
</evidence>
<dbReference type="GO" id="GO:0004619">
    <property type="term" value="F:phosphoglycerate mutase activity"/>
    <property type="evidence" value="ECO:0007669"/>
    <property type="project" value="UniProtKB-EC"/>
</dbReference>
<dbReference type="SUPFAM" id="SSF53254">
    <property type="entry name" value="Phosphoglycerate mutase-like"/>
    <property type="match status" value="1"/>
</dbReference>
<feature type="binding site" evidence="6">
    <location>
        <position position="57"/>
    </location>
    <ligand>
        <name>substrate</name>
    </ligand>
</feature>
<name>A0A1M4WXY2_9CLOT</name>
<comment type="similarity">
    <text evidence="1">Belongs to the phosphoglycerate mutase family. BPG-dependent PGAM subfamily.</text>
</comment>
<evidence type="ECO:0000256" key="4">
    <source>
        <dbReference type="ARBA" id="ARBA00023235"/>
    </source>
</evidence>
<dbReference type="Pfam" id="PF00300">
    <property type="entry name" value="His_Phos_1"/>
    <property type="match status" value="1"/>
</dbReference>
<feature type="site" description="Transition state stabilizer" evidence="7">
    <location>
        <position position="153"/>
    </location>
</feature>
<dbReference type="InterPro" id="IPR029033">
    <property type="entry name" value="His_PPase_superfam"/>
</dbReference>